<dbReference type="Proteomes" id="UP001597189">
    <property type="component" value="Unassembled WGS sequence"/>
</dbReference>
<gene>
    <name evidence="2" type="ORF">ACFQ44_10645</name>
</gene>
<comment type="caution">
    <text evidence="2">The sequence shown here is derived from an EMBL/GenBank/DDBJ whole genome shotgun (WGS) entry which is preliminary data.</text>
</comment>
<dbReference type="SUPFAM" id="SSF52799">
    <property type="entry name" value="(Phosphotyrosine protein) phosphatases II"/>
    <property type="match status" value="1"/>
</dbReference>
<protein>
    <submittedName>
        <fullName evidence="2">Tyrosine-protein phosphatase</fullName>
    </submittedName>
</protein>
<dbReference type="PROSITE" id="PS00383">
    <property type="entry name" value="TYR_PHOSPHATASE_1"/>
    <property type="match status" value="1"/>
</dbReference>
<name>A0ABW4D697_9LACO</name>
<dbReference type="RefSeq" id="WP_203646161.1">
    <property type="nucleotide sequence ID" value="NZ_BOLN01000008.1"/>
</dbReference>
<evidence type="ECO:0000313" key="3">
    <source>
        <dbReference type="Proteomes" id="UP001597189"/>
    </source>
</evidence>
<evidence type="ECO:0000313" key="2">
    <source>
        <dbReference type="EMBL" id="MFD1456123.1"/>
    </source>
</evidence>
<dbReference type="PANTHER" id="PTHR31126">
    <property type="entry name" value="TYROSINE-PROTEIN PHOSPHATASE"/>
    <property type="match status" value="1"/>
</dbReference>
<comment type="similarity">
    <text evidence="1">Belongs to the protein-tyrosine phosphatase family.</text>
</comment>
<proteinExistence type="inferred from homology"/>
<dbReference type="InterPro" id="IPR026893">
    <property type="entry name" value="Tyr/Ser_Pase_IphP-type"/>
</dbReference>
<accession>A0ABW4D697</accession>
<organism evidence="2 3">
    <name type="scientific">Levilactobacillus lanxiensis</name>
    <dbReference type="NCBI Taxonomy" id="2799568"/>
    <lineage>
        <taxon>Bacteria</taxon>
        <taxon>Bacillati</taxon>
        <taxon>Bacillota</taxon>
        <taxon>Bacilli</taxon>
        <taxon>Lactobacillales</taxon>
        <taxon>Lactobacillaceae</taxon>
        <taxon>Levilactobacillus</taxon>
    </lineage>
</organism>
<evidence type="ECO:0000256" key="1">
    <source>
        <dbReference type="ARBA" id="ARBA00009580"/>
    </source>
</evidence>
<dbReference type="Gene3D" id="3.90.190.10">
    <property type="entry name" value="Protein tyrosine phosphatase superfamily"/>
    <property type="match status" value="1"/>
</dbReference>
<keyword evidence="3" id="KW-1185">Reference proteome</keyword>
<dbReference type="EMBL" id="JBHTOD010000008">
    <property type="protein sequence ID" value="MFD1456123.1"/>
    <property type="molecule type" value="Genomic_DNA"/>
</dbReference>
<reference evidence="3" key="1">
    <citation type="journal article" date="2019" name="Int. J. Syst. Evol. Microbiol.">
        <title>The Global Catalogue of Microorganisms (GCM) 10K type strain sequencing project: providing services to taxonomists for standard genome sequencing and annotation.</title>
        <authorList>
            <consortium name="The Broad Institute Genomics Platform"/>
            <consortium name="The Broad Institute Genome Sequencing Center for Infectious Disease"/>
            <person name="Wu L."/>
            <person name="Ma J."/>
        </authorList>
    </citation>
    <scope>NUCLEOTIDE SEQUENCE [LARGE SCALE GENOMIC DNA]</scope>
    <source>
        <strain evidence="3">CCM 8979</strain>
    </source>
</reference>
<dbReference type="InterPro" id="IPR029021">
    <property type="entry name" value="Prot-tyrosine_phosphatase-like"/>
</dbReference>
<sequence length="265" mass="30311">MMKQQALPLVGAVNVRDLGGLETFDHRRVRTHRLLRADSLANLTVADQEKLVAYGMTTVIDTRSRAEWQQAPDRLPEWIQLTHIPLFDNDETESVQTIQRLNQFYASDAHNGYRRMMRVYRRLVLNAQPRQAYRQFFDLLTQDKPQTVVFHCTAGKDRTGMCALLLLGALGVPISQIKQDYLRTNRYCLARVVRRLIAARDYQMNANFQSSIIDLSIASPDYFDQALTLIAGEFGSISHYLVDFVGVSASVIRRLQQIYLTSELG</sequence>
<dbReference type="InterPro" id="IPR016130">
    <property type="entry name" value="Tyr_Pase_AS"/>
</dbReference>
<dbReference type="Pfam" id="PF13350">
    <property type="entry name" value="Y_phosphatase3"/>
    <property type="match status" value="1"/>
</dbReference>
<dbReference type="PANTHER" id="PTHR31126:SF1">
    <property type="entry name" value="TYROSINE SPECIFIC PROTEIN PHOSPHATASES DOMAIN-CONTAINING PROTEIN"/>
    <property type="match status" value="1"/>
</dbReference>